<dbReference type="Proteomes" id="UP000439994">
    <property type="component" value="Unassembled WGS sequence"/>
</dbReference>
<evidence type="ECO:0000256" key="3">
    <source>
        <dbReference type="ARBA" id="ARBA00013109"/>
    </source>
</evidence>
<dbReference type="CDD" id="cd06578">
    <property type="entry name" value="HemD"/>
    <property type="match status" value="1"/>
</dbReference>
<comment type="catalytic activity">
    <reaction evidence="8 9">
        <text>hydroxymethylbilane = uroporphyrinogen III + H2O</text>
        <dbReference type="Rhea" id="RHEA:18965"/>
        <dbReference type="ChEBI" id="CHEBI:15377"/>
        <dbReference type="ChEBI" id="CHEBI:57308"/>
        <dbReference type="ChEBI" id="CHEBI:57845"/>
        <dbReference type="EC" id="4.2.1.75"/>
    </reaction>
</comment>
<dbReference type="SUPFAM" id="SSF69618">
    <property type="entry name" value="HemD-like"/>
    <property type="match status" value="1"/>
</dbReference>
<keyword evidence="12" id="KW-1185">Reference proteome</keyword>
<keyword evidence="4 9" id="KW-0456">Lyase</keyword>
<dbReference type="UniPathway" id="UPA00251">
    <property type="reaction ID" value="UER00320"/>
</dbReference>
<gene>
    <name evidence="11" type="ORF">GNP35_12895</name>
</gene>
<name>A0A6N8FF46_9GAMM</name>
<feature type="domain" description="Tetrapyrrole biosynthesis uroporphyrinogen III synthase" evidence="10">
    <location>
        <begin position="24"/>
        <end position="208"/>
    </location>
</feature>
<evidence type="ECO:0000256" key="1">
    <source>
        <dbReference type="ARBA" id="ARBA00004772"/>
    </source>
</evidence>
<dbReference type="EC" id="4.2.1.75" evidence="3 9"/>
<dbReference type="Gene3D" id="3.40.50.10090">
    <property type="match status" value="2"/>
</dbReference>
<comment type="similarity">
    <text evidence="2 9">Belongs to the uroporphyrinogen-III synthase family.</text>
</comment>
<dbReference type="GO" id="GO:0004852">
    <property type="term" value="F:uroporphyrinogen-III synthase activity"/>
    <property type="evidence" value="ECO:0007669"/>
    <property type="project" value="UniProtKB-UniRule"/>
</dbReference>
<evidence type="ECO:0000256" key="4">
    <source>
        <dbReference type="ARBA" id="ARBA00023239"/>
    </source>
</evidence>
<evidence type="ECO:0000259" key="10">
    <source>
        <dbReference type="Pfam" id="PF02602"/>
    </source>
</evidence>
<evidence type="ECO:0000313" key="12">
    <source>
        <dbReference type="Proteomes" id="UP000439994"/>
    </source>
</evidence>
<evidence type="ECO:0000256" key="5">
    <source>
        <dbReference type="ARBA" id="ARBA00023244"/>
    </source>
</evidence>
<reference evidence="11 12" key="1">
    <citation type="submission" date="2019-11" db="EMBL/GenBank/DDBJ databases">
        <title>P. haliotis isolates from Z. marina roots.</title>
        <authorList>
            <person name="Cohen M."/>
            <person name="Jospin G."/>
            <person name="Eisen J.A."/>
            <person name="Coil D.A."/>
        </authorList>
    </citation>
    <scope>NUCLEOTIDE SEQUENCE [LARGE SCALE GENOMIC DNA]</scope>
    <source>
        <strain evidence="11 12">UCD-MCMsp1aY</strain>
    </source>
</reference>
<dbReference type="InterPro" id="IPR036108">
    <property type="entry name" value="4pyrrol_syn_uPrphyn_synt_sf"/>
</dbReference>
<proteinExistence type="inferred from homology"/>
<dbReference type="InterPro" id="IPR003754">
    <property type="entry name" value="4pyrrol_synth_uPrphyn_synth"/>
</dbReference>
<accession>A0A6N8FF46</accession>
<dbReference type="GO" id="GO:0006782">
    <property type="term" value="P:protoporphyrinogen IX biosynthetic process"/>
    <property type="evidence" value="ECO:0007669"/>
    <property type="project" value="UniProtKB-UniRule"/>
</dbReference>
<evidence type="ECO:0000256" key="7">
    <source>
        <dbReference type="ARBA" id="ARBA00040167"/>
    </source>
</evidence>
<dbReference type="GO" id="GO:0006780">
    <property type="term" value="P:uroporphyrinogen III biosynthetic process"/>
    <property type="evidence" value="ECO:0007669"/>
    <property type="project" value="UniProtKB-UniRule"/>
</dbReference>
<dbReference type="InterPro" id="IPR039793">
    <property type="entry name" value="UROS/Hem4"/>
</dbReference>
<sequence>MSSQDEQPQSIQLLNTRPTPMGEELTVLLDEANISSIHSPAISIEPTPQPSVIFNALLSSNTLFIFVSKNAVKQFFEAINKHPELLNAAKSHQQLFAVGEGTAEYLAQLLTIPKTNIHYPLQSDSDGLLAMAAFNHANTIQSAIIVKGNDGRELIKDTLIERGFEVSEWSLYKRIPNDFKALSVPWTNIQTLLATSIDIANALVNGLQLALDKSRHGELNDPENFPQYLNKWQWLVFSPRIKVYLQTKGIDDSRIIICEQMNNSSIINSIQRLAK</sequence>
<dbReference type="EMBL" id="WOCD01000005">
    <property type="protein sequence ID" value="MUH73302.1"/>
    <property type="molecule type" value="Genomic_DNA"/>
</dbReference>
<dbReference type="PANTHER" id="PTHR38042:SF1">
    <property type="entry name" value="UROPORPHYRINOGEN-III SYNTHASE, CHLOROPLASTIC"/>
    <property type="match status" value="1"/>
</dbReference>
<dbReference type="OrthoDB" id="9787650at2"/>
<comment type="pathway">
    <text evidence="1 9">Porphyrin-containing compound metabolism; protoporphyrin-IX biosynthesis; coproporphyrinogen-III from 5-aminolevulinate: step 3/4.</text>
</comment>
<keyword evidence="5 9" id="KW-0627">Porphyrin biosynthesis</keyword>
<dbReference type="Pfam" id="PF02602">
    <property type="entry name" value="HEM4"/>
    <property type="match status" value="1"/>
</dbReference>
<organism evidence="11 12">
    <name type="scientific">Psychrosphaera haliotis</name>
    <dbReference type="NCBI Taxonomy" id="555083"/>
    <lineage>
        <taxon>Bacteria</taxon>
        <taxon>Pseudomonadati</taxon>
        <taxon>Pseudomonadota</taxon>
        <taxon>Gammaproteobacteria</taxon>
        <taxon>Alteromonadales</taxon>
        <taxon>Pseudoalteromonadaceae</taxon>
        <taxon>Psychrosphaera</taxon>
    </lineage>
</organism>
<evidence type="ECO:0000256" key="2">
    <source>
        <dbReference type="ARBA" id="ARBA00008133"/>
    </source>
</evidence>
<evidence type="ECO:0000256" key="6">
    <source>
        <dbReference type="ARBA" id="ARBA00037589"/>
    </source>
</evidence>
<evidence type="ECO:0000256" key="9">
    <source>
        <dbReference type="RuleBase" id="RU366031"/>
    </source>
</evidence>
<evidence type="ECO:0000256" key="8">
    <source>
        <dbReference type="ARBA" id="ARBA00048617"/>
    </source>
</evidence>
<comment type="caution">
    <text evidence="11">The sequence shown here is derived from an EMBL/GenBank/DDBJ whole genome shotgun (WGS) entry which is preliminary data.</text>
</comment>
<comment type="function">
    <text evidence="6 9">Catalyzes cyclization of the linear tetrapyrrole, hydroxymethylbilane, to the macrocyclic uroporphyrinogen III.</text>
</comment>
<dbReference type="PANTHER" id="PTHR38042">
    <property type="entry name" value="UROPORPHYRINOGEN-III SYNTHASE, CHLOROPLASTIC"/>
    <property type="match status" value="1"/>
</dbReference>
<evidence type="ECO:0000313" key="11">
    <source>
        <dbReference type="EMBL" id="MUH73302.1"/>
    </source>
</evidence>
<dbReference type="RefSeq" id="WP_155696493.1">
    <property type="nucleotide sequence ID" value="NZ_WOCD01000005.1"/>
</dbReference>
<protein>
    <recommendedName>
        <fullName evidence="7 9">Uroporphyrinogen-III synthase</fullName>
        <ecNumber evidence="3 9">4.2.1.75</ecNumber>
    </recommendedName>
</protein>
<dbReference type="AlphaFoldDB" id="A0A6N8FF46"/>